<sequence length="384" mass="42680">MIFQVDKEEIYQLAVEFRRHFHRWPEVSGQEVATQAFVTAQLERYGIGYRKIGTGVIAEVGVGNRCVAIRGEMDALPVREETGLAYASAREGVMHACGHDMHLAIVLAVAIALKKQEDRLNKIVKILFQPSEEKRPGGARLLLSELLKDPVPEAIFAQHVYPELPTGSVGIRPGAFFASSDNIIFSVEGQGTHAAMPQNGSDPILATACLIQFYQTLITKFRNPFIPAVLSITAIQGGGANNVIPDRVEVRGTMRTHDNALRDRLFVYLDEKSEDICSLYACQFKRDKTANGLPVLVNHKDLTADFVKRVSGLLGEECVRFMDPLMLGEDFAIYLQHIPGIMWLLGVRPPQEKTMFPLHSPKFAPDENAMRTGIEVLWESVIQA</sequence>
<dbReference type="NCBIfam" id="TIGR01891">
    <property type="entry name" value="amidohydrolases"/>
    <property type="match status" value="1"/>
</dbReference>
<dbReference type="GeneID" id="98068039"/>
<dbReference type="PANTHER" id="PTHR11014">
    <property type="entry name" value="PEPTIDASE M20 FAMILY MEMBER"/>
    <property type="match status" value="1"/>
</dbReference>
<keyword evidence="2" id="KW-0464">Manganese</keyword>
<dbReference type="GO" id="GO:0046872">
    <property type="term" value="F:metal ion binding"/>
    <property type="evidence" value="ECO:0007669"/>
    <property type="project" value="UniProtKB-KW"/>
</dbReference>
<evidence type="ECO:0000259" key="3">
    <source>
        <dbReference type="Pfam" id="PF07687"/>
    </source>
</evidence>
<accession>H1DDP9</accession>
<organism evidence="4 5">
    <name type="scientific">Odoribacter laneus YIT 12061</name>
    <dbReference type="NCBI Taxonomy" id="742817"/>
    <lineage>
        <taxon>Bacteria</taxon>
        <taxon>Pseudomonadati</taxon>
        <taxon>Bacteroidota</taxon>
        <taxon>Bacteroidia</taxon>
        <taxon>Bacteroidales</taxon>
        <taxon>Odoribacteraceae</taxon>
        <taxon>Odoribacter</taxon>
    </lineage>
</organism>
<dbReference type="Gene3D" id="3.40.630.10">
    <property type="entry name" value="Zn peptidases"/>
    <property type="match status" value="1"/>
</dbReference>
<dbReference type="Proteomes" id="UP000004892">
    <property type="component" value="Unassembled WGS sequence"/>
</dbReference>
<dbReference type="SUPFAM" id="SSF53187">
    <property type="entry name" value="Zn-dependent exopeptidases"/>
    <property type="match status" value="1"/>
</dbReference>
<feature type="binding site" evidence="2">
    <location>
        <position position="133"/>
    </location>
    <ligand>
        <name>Mn(2+)</name>
        <dbReference type="ChEBI" id="CHEBI:29035"/>
        <label>2</label>
    </ligand>
</feature>
<name>H1DDP9_9BACT</name>
<dbReference type="CDD" id="cd03886">
    <property type="entry name" value="M20_Acy1"/>
    <property type="match status" value="1"/>
</dbReference>
<dbReference type="PANTHER" id="PTHR11014:SF63">
    <property type="entry name" value="METALLOPEPTIDASE, PUTATIVE (AFU_ORTHOLOGUE AFUA_6G09600)-RELATED"/>
    <property type="match status" value="1"/>
</dbReference>
<evidence type="ECO:0000313" key="5">
    <source>
        <dbReference type="Proteomes" id="UP000004892"/>
    </source>
</evidence>
<feature type="binding site" evidence="2">
    <location>
        <position position="99"/>
    </location>
    <ligand>
        <name>Mn(2+)</name>
        <dbReference type="ChEBI" id="CHEBI:29035"/>
        <label>2</label>
    </ligand>
</feature>
<proteinExistence type="predicted"/>
<dbReference type="InterPro" id="IPR036264">
    <property type="entry name" value="Bact_exopeptidase_dim_dom"/>
</dbReference>
<dbReference type="HOGENOM" id="CLU_023257_1_1_10"/>
<comment type="caution">
    <text evidence="4">The sequence shown here is derived from an EMBL/GenBank/DDBJ whole genome shotgun (WGS) entry which is preliminary data.</text>
</comment>
<keyword evidence="2" id="KW-0479">Metal-binding</keyword>
<dbReference type="Pfam" id="PF07687">
    <property type="entry name" value="M20_dimer"/>
    <property type="match status" value="1"/>
</dbReference>
<evidence type="ECO:0000256" key="2">
    <source>
        <dbReference type="PIRSR" id="PIRSR005962-1"/>
    </source>
</evidence>
<dbReference type="EMBL" id="ADMC01000005">
    <property type="protein sequence ID" value="EHP50696.1"/>
    <property type="molecule type" value="Genomic_DNA"/>
</dbReference>
<dbReference type="eggNOG" id="COG1473">
    <property type="taxonomic scope" value="Bacteria"/>
</dbReference>
<feature type="binding site" evidence="2">
    <location>
        <position position="359"/>
    </location>
    <ligand>
        <name>Mn(2+)</name>
        <dbReference type="ChEBI" id="CHEBI:29035"/>
        <label>2</label>
    </ligand>
</feature>
<dbReference type="Gene3D" id="3.30.70.360">
    <property type="match status" value="1"/>
</dbReference>
<evidence type="ECO:0000313" key="4">
    <source>
        <dbReference type="EMBL" id="EHP50696.1"/>
    </source>
</evidence>
<keyword evidence="1 4" id="KW-0378">Hydrolase</keyword>
<feature type="binding site" evidence="2">
    <location>
        <position position="159"/>
    </location>
    <ligand>
        <name>Mn(2+)</name>
        <dbReference type="ChEBI" id="CHEBI:29035"/>
        <label>2</label>
    </ligand>
</feature>
<protein>
    <submittedName>
        <fullName evidence="4">Amidohydrolase</fullName>
    </submittedName>
</protein>
<dbReference type="InterPro" id="IPR017439">
    <property type="entry name" value="Amidohydrolase"/>
</dbReference>
<dbReference type="GO" id="GO:0016787">
    <property type="term" value="F:hydrolase activity"/>
    <property type="evidence" value="ECO:0007669"/>
    <property type="project" value="UniProtKB-KW"/>
</dbReference>
<gene>
    <name evidence="4" type="ORF">HMPREF9449_00385</name>
</gene>
<feature type="binding site" evidence="2">
    <location>
        <position position="97"/>
    </location>
    <ligand>
        <name>Mn(2+)</name>
        <dbReference type="ChEBI" id="CHEBI:29035"/>
        <label>2</label>
    </ligand>
</feature>
<feature type="domain" description="Peptidase M20 dimerisation" evidence="3">
    <location>
        <begin position="186"/>
        <end position="267"/>
    </location>
</feature>
<dbReference type="SUPFAM" id="SSF55031">
    <property type="entry name" value="Bacterial exopeptidase dimerisation domain"/>
    <property type="match status" value="1"/>
</dbReference>
<dbReference type="Pfam" id="PF01546">
    <property type="entry name" value="Peptidase_M20"/>
    <property type="match status" value="1"/>
</dbReference>
<dbReference type="InterPro" id="IPR011650">
    <property type="entry name" value="Peptidase_M20_dimer"/>
</dbReference>
<reference evidence="4 5" key="1">
    <citation type="submission" date="2012-01" db="EMBL/GenBank/DDBJ databases">
        <title>The Genome Sequence of Odoribacter laneus YIT 12061.</title>
        <authorList>
            <consortium name="The Broad Institute Genome Sequencing Platform"/>
            <person name="Earl A."/>
            <person name="Ward D."/>
            <person name="Feldgarden M."/>
            <person name="Gevers D."/>
            <person name="Morotomi M."/>
            <person name="Young S.K."/>
            <person name="Zeng Q."/>
            <person name="Gargeya S."/>
            <person name="Fitzgerald M."/>
            <person name="Haas B."/>
            <person name="Abouelleil A."/>
            <person name="Alvarado L."/>
            <person name="Arachchi H.M."/>
            <person name="Berlin A."/>
            <person name="Chapman S.B."/>
            <person name="Gearin G."/>
            <person name="Goldberg J."/>
            <person name="Griggs A."/>
            <person name="Gujja S."/>
            <person name="Hansen M."/>
            <person name="Heiman D."/>
            <person name="Howarth C."/>
            <person name="Larimer J."/>
            <person name="Lui A."/>
            <person name="MacDonald P.J.P."/>
            <person name="McCowen C."/>
            <person name="Montmayeur A."/>
            <person name="Murphy C."/>
            <person name="Neiman D."/>
            <person name="Pearson M."/>
            <person name="Priest M."/>
            <person name="Roberts A."/>
            <person name="Saif S."/>
            <person name="Shea T."/>
            <person name="Sisk P."/>
            <person name="Stolte C."/>
            <person name="Sykes S."/>
            <person name="Wortman J."/>
            <person name="Nusbaum C."/>
            <person name="Birren B."/>
        </authorList>
    </citation>
    <scope>NUCLEOTIDE SEQUENCE [LARGE SCALE GENOMIC DNA]</scope>
    <source>
        <strain evidence="4 5">YIT 12061</strain>
    </source>
</reference>
<keyword evidence="5" id="KW-1185">Reference proteome</keyword>
<dbReference type="RefSeq" id="WP_009135539.1">
    <property type="nucleotide sequence ID" value="NZ_JH594596.1"/>
</dbReference>
<dbReference type="PIRSF" id="PIRSF005962">
    <property type="entry name" value="Pept_M20D_amidohydro"/>
    <property type="match status" value="1"/>
</dbReference>
<dbReference type="PATRIC" id="fig|742817.3.peg.408"/>
<dbReference type="STRING" id="742817.HMPREF9449_00385"/>
<comment type="cofactor">
    <cofactor evidence="2">
        <name>Mn(2+)</name>
        <dbReference type="ChEBI" id="CHEBI:29035"/>
    </cofactor>
    <text evidence="2">The Mn(2+) ion enhances activity.</text>
</comment>
<evidence type="ECO:0000256" key="1">
    <source>
        <dbReference type="ARBA" id="ARBA00022801"/>
    </source>
</evidence>
<dbReference type="InterPro" id="IPR002933">
    <property type="entry name" value="Peptidase_M20"/>
</dbReference>
<dbReference type="AlphaFoldDB" id="H1DDP9"/>